<dbReference type="OrthoDB" id="9806951at2"/>
<dbReference type="InterPro" id="IPR019476">
    <property type="entry name" value="T4SS_TraD_DNA-bd"/>
</dbReference>
<accession>A0A562KC94</accession>
<reference evidence="2 3" key="1">
    <citation type="journal article" date="2015" name="Stand. Genomic Sci.">
        <title>Genomic Encyclopedia of Bacterial and Archaeal Type Strains, Phase III: the genomes of soil and plant-associated and newly described type strains.</title>
        <authorList>
            <person name="Whitman W.B."/>
            <person name="Woyke T."/>
            <person name="Klenk H.P."/>
            <person name="Zhou Y."/>
            <person name="Lilburn T.G."/>
            <person name="Beck B.J."/>
            <person name="De Vos P."/>
            <person name="Vandamme P."/>
            <person name="Eisen J.A."/>
            <person name="Garrity G."/>
            <person name="Hugenholtz P."/>
            <person name="Kyrpides N.C."/>
        </authorList>
    </citation>
    <scope>NUCLEOTIDE SEQUENCE [LARGE SCALE GENOMIC DNA]</scope>
    <source>
        <strain evidence="2 3">CGMCC 1.10947</strain>
    </source>
</reference>
<dbReference type="AlphaFoldDB" id="A0A562KC94"/>
<dbReference type="PANTHER" id="PTHR30121">
    <property type="entry name" value="UNCHARACTERIZED PROTEIN YJGR-RELATED"/>
    <property type="match status" value="1"/>
</dbReference>
<proteinExistence type="predicted"/>
<name>A0A562KC94_9BRAD</name>
<dbReference type="SUPFAM" id="SSF52540">
    <property type="entry name" value="P-loop containing nucleoside triphosphate hydrolases"/>
    <property type="match status" value="1"/>
</dbReference>
<gene>
    <name evidence="2" type="ORF">IQ17_07081</name>
</gene>
<comment type="caution">
    <text evidence="2">The sequence shown here is derived from an EMBL/GenBank/DDBJ whole genome shotgun (WGS) entry which is preliminary data.</text>
</comment>
<organism evidence="2 3">
    <name type="scientific">Bradyrhizobium daqingense</name>
    <dbReference type="NCBI Taxonomy" id="993502"/>
    <lineage>
        <taxon>Bacteria</taxon>
        <taxon>Pseudomonadati</taxon>
        <taxon>Pseudomonadota</taxon>
        <taxon>Alphaproteobacteria</taxon>
        <taxon>Hyphomicrobiales</taxon>
        <taxon>Nitrobacteraceae</taxon>
        <taxon>Bradyrhizobium</taxon>
    </lineage>
</organism>
<evidence type="ECO:0000313" key="3">
    <source>
        <dbReference type="Proteomes" id="UP000317176"/>
    </source>
</evidence>
<dbReference type="InterPro" id="IPR051162">
    <property type="entry name" value="T4SS_component"/>
</dbReference>
<dbReference type="InterPro" id="IPR027417">
    <property type="entry name" value="P-loop_NTPase"/>
</dbReference>
<sequence>MWLMSPGVTRFARTDHRSDGCAFGIKDEDRFSHIYIIGKTGTGKSTLIESMALQDIERGCGLALIDPHGDLVERVAAQVPTRRASDVIYLNACDPSQPYGYNPLRHVREDRIALAASGFIEVFKKMWPDAWGVRMEHILRNVLMALLEQPHATMHDVLRILSDRKFRAEIARHLKNETVRAFFINEFERFSFGYRADSTAPIQNKVGAFLSDPILNRLLTAPEHDLHVRQIMDERKVLLVNLAKGQIGEDSSSLLGGLLVTTLGLAAFSRADLPEYERRPFFVYVDEFQNFTTLAMANMFSELRKYRLGFTVAHQYLHQLEPDVRHAVLGNAGTIISFRVGSEDAPYLAREFQGRFDEIDLSQIPNYRIYLKLMIDGVPSAAFSATTLPPMRR</sequence>
<protein>
    <submittedName>
        <fullName evidence="2">Type IV secretion system coupling TraD/TrwB family protein</fullName>
    </submittedName>
</protein>
<evidence type="ECO:0000259" key="1">
    <source>
        <dbReference type="Pfam" id="PF10412"/>
    </source>
</evidence>
<keyword evidence="3" id="KW-1185">Reference proteome</keyword>
<dbReference type="Pfam" id="PF10412">
    <property type="entry name" value="TrwB_AAD_bind"/>
    <property type="match status" value="1"/>
</dbReference>
<dbReference type="Proteomes" id="UP000317176">
    <property type="component" value="Unassembled WGS sequence"/>
</dbReference>
<dbReference type="Gene3D" id="3.40.50.300">
    <property type="entry name" value="P-loop containing nucleotide triphosphate hydrolases"/>
    <property type="match status" value="2"/>
</dbReference>
<dbReference type="PANTHER" id="PTHR30121:SF11">
    <property type="entry name" value="AAA+ ATPASE DOMAIN-CONTAINING PROTEIN"/>
    <property type="match status" value="1"/>
</dbReference>
<dbReference type="EMBL" id="VLKL01000046">
    <property type="protein sequence ID" value="TWH92992.1"/>
    <property type="molecule type" value="Genomic_DNA"/>
</dbReference>
<dbReference type="RefSeq" id="WP_145642955.1">
    <property type="nucleotide sequence ID" value="NZ_CP088014.1"/>
</dbReference>
<dbReference type="CDD" id="cd01127">
    <property type="entry name" value="TrwB_TraG_TraD_VirD4"/>
    <property type="match status" value="2"/>
</dbReference>
<feature type="domain" description="Type IV secretion system coupling protein TraD DNA-binding" evidence="1">
    <location>
        <begin position="31"/>
        <end position="344"/>
    </location>
</feature>
<evidence type="ECO:0000313" key="2">
    <source>
        <dbReference type="EMBL" id="TWH92992.1"/>
    </source>
</evidence>